<sequence>MMEEGLSPVDLSPHCPPYSIDEFRPKLHKYMADPEKYNCYVALGYPRTAQKSYGRERRLLMCYPAVVLSGGGWSRRVELLRGACNIADCQIHRSASVAHFDQDHTKRTYVSAEMMTTNGEVWRIPEAVSLDMPAMAQLRINDTAEDVSVKATLLKLRLFYNGCDGATDIGVFTSKPISVVSKPHRSAGATPVSNLSFKSGDVITLSVRSTKMTRNLCVTNSKISGDLPYYSTFTIHLVDEEMEESGQLRVIVDEPITYGSVVKLVDTESNIGLPKMRILRADERGIDLATEPGVNEVLHFHRAAFQFLDRPNTFLGLDDNDYQSVRSKPCVQPAFLSKVGLRLVEPQPTGTWLLIPHETITYSFAEIAGCADGPVTPAPLFQSCMQFAKGEYGVINGIGFTPRLQAYLDDIPLDTFYKNSESLICHLPSDEERAASNRRLRDAGVLAKSQLYLVRDDGVIYPSKLMI</sequence>
<dbReference type="InterPro" id="IPR036358">
    <property type="entry name" value="BTD_sf"/>
</dbReference>
<dbReference type="Pfam" id="PF09271">
    <property type="entry name" value="LAG1-DNAbind"/>
    <property type="match status" value="1"/>
</dbReference>
<dbReference type="SUPFAM" id="SSF81296">
    <property type="entry name" value="E set domains"/>
    <property type="match status" value="1"/>
</dbReference>
<dbReference type="WBParaSite" id="L893_g13463.t1">
    <property type="protein sequence ID" value="L893_g13463.t1"/>
    <property type="gene ID" value="L893_g13463"/>
</dbReference>
<dbReference type="GO" id="GO:0005634">
    <property type="term" value="C:nucleus"/>
    <property type="evidence" value="ECO:0007669"/>
    <property type="project" value="UniProtKB-SubCell"/>
</dbReference>
<dbReference type="GO" id="GO:0000978">
    <property type="term" value="F:RNA polymerase II cis-regulatory region sequence-specific DNA binding"/>
    <property type="evidence" value="ECO:0007669"/>
    <property type="project" value="InterPro"/>
</dbReference>
<proteinExistence type="inferred from homology"/>
<evidence type="ECO:0000256" key="4">
    <source>
        <dbReference type="ARBA" id="ARBA00023125"/>
    </source>
</evidence>
<evidence type="ECO:0000256" key="5">
    <source>
        <dbReference type="ARBA" id="ARBA00023163"/>
    </source>
</evidence>
<comment type="subcellular location">
    <subcellularLocation>
        <location evidence="1">Nucleus</location>
    </subcellularLocation>
</comment>
<reference evidence="10" key="1">
    <citation type="submission" date="2016-11" db="UniProtKB">
        <authorList>
            <consortium name="WormBaseParasite"/>
        </authorList>
    </citation>
    <scope>IDENTIFICATION</scope>
</reference>
<dbReference type="SMART" id="SM01268">
    <property type="entry name" value="BTD"/>
    <property type="match status" value="1"/>
</dbReference>
<dbReference type="InterPro" id="IPR014756">
    <property type="entry name" value="Ig_E-set"/>
</dbReference>
<evidence type="ECO:0000256" key="1">
    <source>
        <dbReference type="ARBA" id="ARBA00004123"/>
    </source>
</evidence>
<dbReference type="Proteomes" id="UP000095287">
    <property type="component" value="Unplaced"/>
</dbReference>
<name>A0A1I7Y867_9BILA</name>
<evidence type="ECO:0000256" key="3">
    <source>
        <dbReference type="ARBA" id="ARBA00023015"/>
    </source>
</evidence>
<evidence type="ECO:0000259" key="7">
    <source>
        <dbReference type="SMART" id="SM01267"/>
    </source>
</evidence>
<dbReference type="Pfam" id="PF20144">
    <property type="entry name" value="TIG_SUH"/>
    <property type="match status" value="1"/>
</dbReference>
<dbReference type="Gene3D" id="2.80.10.50">
    <property type="match status" value="1"/>
</dbReference>
<dbReference type="Pfam" id="PF09270">
    <property type="entry name" value="BTD"/>
    <property type="match status" value="1"/>
</dbReference>
<evidence type="ECO:0000256" key="2">
    <source>
        <dbReference type="ARBA" id="ARBA00009704"/>
    </source>
</evidence>
<evidence type="ECO:0000313" key="10">
    <source>
        <dbReference type="WBParaSite" id="L893_g13463.t1"/>
    </source>
</evidence>
<keyword evidence="9" id="KW-1185">Reference proteome</keyword>
<keyword evidence="3" id="KW-0805">Transcription regulation</keyword>
<keyword evidence="5" id="KW-0804">Transcription</keyword>
<organism evidence="9 10">
    <name type="scientific">Steinernema glaseri</name>
    <dbReference type="NCBI Taxonomy" id="37863"/>
    <lineage>
        <taxon>Eukaryota</taxon>
        <taxon>Metazoa</taxon>
        <taxon>Ecdysozoa</taxon>
        <taxon>Nematoda</taxon>
        <taxon>Chromadorea</taxon>
        <taxon>Rhabditida</taxon>
        <taxon>Tylenchina</taxon>
        <taxon>Panagrolaimomorpha</taxon>
        <taxon>Strongyloidoidea</taxon>
        <taxon>Steinernematidae</taxon>
        <taxon>Steinernema</taxon>
    </lineage>
</organism>
<feature type="domain" description="RBP-J/Cbf11/Cbf12 DNA binding" evidence="7">
    <location>
        <begin position="40"/>
        <end position="188"/>
    </location>
</feature>
<dbReference type="InterPro" id="IPR013783">
    <property type="entry name" value="Ig-like_fold"/>
</dbReference>
<keyword evidence="4" id="KW-0238">DNA-binding</keyword>
<dbReference type="PANTHER" id="PTHR10665">
    <property type="entry name" value="RECOMBINING BINDING PROTEIN SUPPRESSOR OF HAIRLESS"/>
    <property type="match status" value="1"/>
</dbReference>
<dbReference type="SUPFAM" id="SSF49417">
    <property type="entry name" value="p53-like transcription factors"/>
    <property type="match status" value="1"/>
</dbReference>
<evidence type="ECO:0000256" key="6">
    <source>
        <dbReference type="ARBA" id="ARBA00023242"/>
    </source>
</evidence>
<dbReference type="Gene3D" id="2.60.40.1450">
    <property type="entry name" value="LAG1, DNA binding domain"/>
    <property type="match status" value="1"/>
</dbReference>
<dbReference type="InterPro" id="IPR015351">
    <property type="entry name" value="RBP-J/Cbf11/Cbf12_DNA-bd"/>
</dbReference>
<dbReference type="InterPro" id="IPR008967">
    <property type="entry name" value="p53-like_TF_DNA-bd_sf"/>
</dbReference>
<keyword evidence="6" id="KW-0539">Nucleus</keyword>
<dbReference type="InterPro" id="IPR015350">
    <property type="entry name" value="Beta-trefoil_DNA-bd_dom"/>
</dbReference>
<dbReference type="SMART" id="SM01267">
    <property type="entry name" value="LAG1_DNAbind"/>
    <property type="match status" value="1"/>
</dbReference>
<dbReference type="AlphaFoldDB" id="A0A1I7Y867"/>
<evidence type="ECO:0000259" key="8">
    <source>
        <dbReference type="SMART" id="SM01268"/>
    </source>
</evidence>
<protein>
    <submittedName>
        <fullName evidence="10">IgGFc_binding domain-containing protein</fullName>
    </submittedName>
</protein>
<feature type="domain" description="Beta-trefoil DNA-binding" evidence="8">
    <location>
        <begin position="195"/>
        <end position="343"/>
    </location>
</feature>
<comment type="similarity">
    <text evidence="2">Belongs to the Su(H) family.</text>
</comment>
<evidence type="ECO:0000313" key="9">
    <source>
        <dbReference type="Proteomes" id="UP000095287"/>
    </source>
</evidence>
<dbReference type="GO" id="GO:0001228">
    <property type="term" value="F:DNA-binding transcription activator activity, RNA polymerase II-specific"/>
    <property type="evidence" value="ECO:0007669"/>
    <property type="project" value="InterPro"/>
</dbReference>
<dbReference type="InterPro" id="IPR040159">
    <property type="entry name" value="CLS_fam"/>
</dbReference>
<dbReference type="SUPFAM" id="SSF110217">
    <property type="entry name" value="DNA-binding protein LAG-1 (CSL)"/>
    <property type="match status" value="1"/>
</dbReference>
<dbReference type="InterPro" id="IPR038007">
    <property type="entry name" value="RBP-Jkappa_IPT"/>
</dbReference>
<accession>A0A1I7Y867</accession>
<dbReference type="Gene3D" id="2.60.40.10">
    <property type="entry name" value="Immunoglobulins"/>
    <property type="match status" value="1"/>
</dbReference>
<dbReference type="InterPro" id="IPR037095">
    <property type="entry name" value="RBP-J/Cbf11_DNA-bd_sf"/>
</dbReference>